<sequence>MSSSRRSQVLGRLLGNRRRYSPDETPNENQRPQISEFAAEDVENEQVVATTSSYSRQMTGENVSKNMKMYRAIERSKDKTCGICLETVVMKKGSECRFGILSKCKHIFCLPCIRTWRQEQEFESNVKRGCPECRVFSGFVCPSEYWVDTKEDKDKLLNEYRAAMGAKDCKHFNRGFGDCPFGTSCFYRHRRMPDDYYRRHPREDDDFYIYRF</sequence>
<organism evidence="14">
    <name type="scientific">Drosophila sechellia</name>
    <name type="common">Fruit fly</name>
    <dbReference type="NCBI Taxonomy" id="7238"/>
    <lineage>
        <taxon>Eukaryota</taxon>
        <taxon>Metazoa</taxon>
        <taxon>Ecdysozoa</taxon>
        <taxon>Arthropoda</taxon>
        <taxon>Hexapoda</taxon>
        <taxon>Insecta</taxon>
        <taxon>Pterygota</taxon>
        <taxon>Neoptera</taxon>
        <taxon>Endopterygota</taxon>
        <taxon>Diptera</taxon>
        <taxon>Brachycera</taxon>
        <taxon>Muscomorpha</taxon>
        <taxon>Ephydroidea</taxon>
        <taxon>Drosophilidae</taxon>
        <taxon>Drosophila</taxon>
        <taxon>Sophophora</taxon>
    </lineage>
</organism>
<evidence type="ECO:0000256" key="4">
    <source>
        <dbReference type="ARBA" id="ARBA00022723"/>
    </source>
</evidence>
<name>B4IJ55_DROSE</name>
<dbReference type="SUPFAM" id="SSF57850">
    <property type="entry name" value="RING/U-box"/>
    <property type="match status" value="1"/>
</dbReference>
<proteinExistence type="predicted"/>
<feature type="zinc finger region" description="C3H1-type" evidence="9">
    <location>
        <begin position="163"/>
        <end position="192"/>
    </location>
</feature>
<dbReference type="EC" id="2.3.2.27" evidence="2"/>
<evidence type="ECO:0000256" key="5">
    <source>
        <dbReference type="ARBA" id="ARBA00022737"/>
    </source>
</evidence>
<evidence type="ECO:0000256" key="9">
    <source>
        <dbReference type="PROSITE-ProRule" id="PRU00723"/>
    </source>
</evidence>
<evidence type="ECO:0000259" key="12">
    <source>
        <dbReference type="PROSITE" id="PS50103"/>
    </source>
</evidence>
<dbReference type="GO" id="GO:0061630">
    <property type="term" value="F:ubiquitin protein ligase activity"/>
    <property type="evidence" value="ECO:0007669"/>
    <property type="project" value="UniProtKB-EC"/>
</dbReference>
<evidence type="ECO:0000256" key="2">
    <source>
        <dbReference type="ARBA" id="ARBA00012483"/>
    </source>
</evidence>
<dbReference type="PROSITE" id="PS50089">
    <property type="entry name" value="ZF_RING_2"/>
    <property type="match status" value="1"/>
</dbReference>
<dbReference type="InterPro" id="IPR045072">
    <property type="entry name" value="MKRN-like"/>
</dbReference>
<keyword evidence="4 9" id="KW-0479">Metal-binding</keyword>
<dbReference type="GO" id="GO:0008270">
    <property type="term" value="F:zinc ion binding"/>
    <property type="evidence" value="ECO:0007669"/>
    <property type="project" value="UniProtKB-KW"/>
</dbReference>
<evidence type="ECO:0000256" key="3">
    <source>
        <dbReference type="ARBA" id="ARBA00022679"/>
    </source>
</evidence>
<dbReference type="InterPro" id="IPR013083">
    <property type="entry name" value="Znf_RING/FYVE/PHD"/>
</dbReference>
<evidence type="ECO:0000259" key="11">
    <source>
        <dbReference type="PROSITE" id="PS50089"/>
    </source>
</evidence>
<dbReference type="PROSITE" id="PS00518">
    <property type="entry name" value="ZF_RING_1"/>
    <property type="match status" value="1"/>
</dbReference>
<dbReference type="InterPro" id="IPR001841">
    <property type="entry name" value="Znf_RING"/>
</dbReference>
<dbReference type="Gene3D" id="3.30.40.10">
    <property type="entry name" value="Zinc/RING finger domain, C3HC4 (zinc finger)"/>
    <property type="match status" value="1"/>
</dbReference>
<dbReference type="PROSITE" id="PS50103">
    <property type="entry name" value="ZF_C3H1"/>
    <property type="match status" value="1"/>
</dbReference>
<dbReference type="Pfam" id="PF00097">
    <property type="entry name" value="zf-C3HC4"/>
    <property type="match status" value="1"/>
</dbReference>
<dbReference type="GO" id="GO:0060255">
    <property type="term" value="P:regulation of macromolecule metabolic process"/>
    <property type="evidence" value="ECO:0007669"/>
    <property type="project" value="UniProtKB-ARBA"/>
</dbReference>
<keyword evidence="6 9" id="KW-0863">Zinc-finger</keyword>
<dbReference type="GO" id="GO:0005634">
    <property type="term" value="C:nucleus"/>
    <property type="evidence" value="ECO:0007669"/>
    <property type="project" value="UniProtKB-ARBA"/>
</dbReference>
<dbReference type="KEGG" id="dse:6619550"/>
<keyword evidence="7" id="KW-0833">Ubl conjugation pathway</keyword>
<evidence type="ECO:0000313" key="14">
    <source>
        <dbReference type="Proteomes" id="UP000001292"/>
    </source>
</evidence>
<dbReference type="GO" id="GO:0000209">
    <property type="term" value="P:protein polyubiquitination"/>
    <property type="evidence" value="ECO:0007669"/>
    <property type="project" value="InterPro"/>
</dbReference>
<dbReference type="CDD" id="cd16521">
    <property type="entry name" value="RING-HC_MKRN"/>
    <property type="match status" value="1"/>
</dbReference>
<reference evidence="13 14" key="1">
    <citation type="journal article" date="2007" name="Nature">
        <title>Evolution of genes and genomes on the Drosophila phylogeny.</title>
        <authorList>
            <consortium name="Drosophila 12 Genomes Consortium"/>
            <person name="Clark A.G."/>
            <person name="Eisen M.B."/>
            <person name="Smith D.R."/>
            <person name="Bergman C.M."/>
            <person name="Oliver B."/>
            <person name="Markow T.A."/>
            <person name="Kaufman T.C."/>
            <person name="Kellis M."/>
            <person name="Gelbart W."/>
            <person name="Iyer V.N."/>
            <person name="Pollard D.A."/>
            <person name="Sackton T.B."/>
            <person name="Larracuente A.M."/>
            <person name="Singh N.D."/>
            <person name="Abad J.P."/>
            <person name="Abt D.N."/>
            <person name="Adryan B."/>
            <person name="Aguade M."/>
            <person name="Akashi H."/>
            <person name="Anderson W.W."/>
            <person name="Aquadro C.F."/>
            <person name="Ardell D.H."/>
            <person name="Arguello R."/>
            <person name="Artieri C.G."/>
            <person name="Barbash D.A."/>
            <person name="Barker D."/>
            <person name="Barsanti P."/>
            <person name="Batterham P."/>
            <person name="Batzoglou S."/>
            <person name="Begun D."/>
            <person name="Bhutkar A."/>
            <person name="Blanco E."/>
            <person name="Bosak S.A."/>
            <person name="Bradley R.K."/>
            <person name="Brand A.D."/>
            <person name="Brent M.R."/>
            <person name="Brooks A.N."/>
            <person name="Brown R.H."/>
            <person name="Butlin R.K."/>
            <person name="Caggese C."/>
            <person name="Calvi B.R."/>
            <person name="Bernardo de Carvalho A."/>
            <person name="Caspi A."/>
            <person name="Castrezana S."/>
            <person name="Celniker S.E."/>
            <person name="Chang J.L."/>
            <person name="Chapple C."/>
            <person name="Chatterji S."/>
            <person name="Chinwalla A."/>
            <person name="Civetta A."/>
            <person name="Clifton S.W."/>
            <person name="Comeron J.M."/>
            <person name="Costello J.C."/>
            <person name="Coyne J.A."/>
            <person name="Daub J."/>
            <person name="David R.G."/>
            <person name="Delcher A.L."/>
            <person name="Delehaunty K."/>
            <person name="Do C.B."/>
            <person name="Ebling H."/>
            <person name="Edwards K."/>
            <person name="Eickbush T."/>
            <person name="Evans J.D."/>
            <person name="Filipski A."/>
            <person name="Findeiss S."/>
            <person name="Freyhult E."/>
            <person name="Fulton L."/>
            <person name="Fulton R."/>
            <person name="Garcia A.C."/>
            <person name="Gardiner A."/>
            <person name="Garfield D.A."/>
            <person name="Garvin B.E."/>
            <person name="Gibson G."/>
            <person name="Gilbert D."/>
            <person name="Gnerre S."/>
            <person name="Godfrey J."/>
            <person name="Good R."/>
            <person name="Gotea V."/>
            <person name="Gravely B."/>
            <person name="Greenberg A.J."/>
            <person name="Griffiths-Jones S."/>
            <person name="Gross S."/>
            <person name="Guigo R."/>
            <person name="Gustafson E.A."/>
            <person name="Haerty W."/>
            <person name="Hahn M.W."/>
            <person name="Halligan D.L."/>
            <person name="Halpern A.L."/>
            <person name="Halter G.M."/>
            <person name="Han M.V."/>
            <person name="Heger A."/>
            <person name="Hillier L."/>
            <person name="Hinrichs A.S."/>
            <person name="Holmes I."/>
            <person name="Hoskins R.A."/>
            <person name="Hubisz M.J."/>
            <person name="Hultmark D."/>
            <person name="Huntley M.A."/>
            <person name="Jaffe D.B."/>
            <person name="Jagadeeshan S."/>
            <person name="Jeck W.R."/>
            <person name="Johnson J."/>
            <person name="Jones C.D."/>
            <person name="Jordan W.C."/>
            <person name="Karpen G.H."/>
            <person name="Kataoka E."/>
            <person name="Keightley P.D."/>
            <person name="Kheradpour P."/>
            <person name="Kirkness E.F."/>
            <person name="Koerich L.B."/>
            <person name="Kristiansen K."/>
            <person name="Kudrna D."/>
            <person name="Kulathinal R.J."/>
            <person name="Kumar S."/>
            <person name="Kwok R."/>
            <person name="Lander E."/>
            <person name="Langley C.H."/>
            <person name="Lapoint R."/>
            <person name="Lazzaro B.P."/>
            <person name="Lee S.J."/>
            <person name="Levesque L."/>
            <person name="Li R."/>
            <person name="Lin C.F."/>
            <person name="Lin M.F."/>
            <person name="Lindblad-Toh K."/>
            <person name="Llopart A."/>
            <person name="Long M."/>
            <person name="Low L."/>
            <person name="Lozovsky E."/>
            <person name="Lu J."/>
            <person name="Luo M."/>
            <person name="Machado C.A."/>
            <person name="Makalowski W."/>
            <person name="Marzo M."/>
            <person name="Matsuda M."/>
            <person name="Matzkin L."/>
            <person name="McAllister B."/>
            <person name="McBride C.S."/>
            <person name="McKernan B."/>
            <person name="McKernan K."/>
            <person name="Mendez-Lago M."/>
            <person name="Minx P."/>
            <person name="Mollenhauer M.U."/>
            <person name="Montooth K."/>
            <person name="Mount S.M."/>
            <person name="Mu X."/>
            <person name="Myers E."/>
            <person name="Negre B."/>
            <person name="Newfeld S."/>
            <person name="Nielsen R."/>
            <person name="Noor M.A."/>
            <person name="O'Grady P."/>
            <person name="Pachter L."/>
            <person name="Papaceit M."/>
            <person name="Parisi M.J."/>
            <person name="Parisi M."/>
            <person name="Parts L."/>
            <person name="Pedersen J.S."/>
            <person name="Pesole G."/>
            <person name="Phillippy A.M."/>
            <person name="Ponting C.P."/>
            <person name="Pop M."/>
            <person name="Porcelli D."/>
            <person name="Powell J.R."/>
            <person name="Prohaska S."/>
            <person name="Pruitt K."/>
            <person name="Puig M."/>
            <person name="Quesneville H."/>
            <person name="Ram K.R."/>
            <person name="Rand D."/>
            <person name="Rasmussen M.D."/>
            <person name="Reed L.K."/>
            <person name="Reenan R."/>
            <person name="Reily A."/>
            <person name="Remington K.A."/>
            <person name="Rieger T.T."/>
            <person name="Ritchie M.G."/>
            <person name="Robin C."/>
            <person name="Rogers Y.H."/>
            <person name="Rohde C."/>
            <person name="Rozas J."/>
            <person name="Rubenfield M.J."/>
            <person name="Ruiz A."/>
            <person name="Russo S."/>
            <person name="Salzberg S.L."/>
            <person name="Sanchez-Gracia A."/>
            <person name="Saranga D.J."/>
            <person name="Sato H."/>
            <person name="Schaeffer S.W."/>
            <person name="Schatz M.C."/>
            <person name="Schlenke T."/>
            <person name="Schwartz R."/>
            <person name="Segarra C."/>
            <person name="Singh R.S."/>
            <person name="Sirot L."/>
            <person name="Sirota M."/>
            <person name="Sisneros N.B."/>
            <person name="Smith C.D."/>
            <person name="Smith T.F."/>
            <person name="Spieth J."/>
            <person name="Stage D.E."/>
            <person name="Stark A."/>
            <person name="Stephan W."/>
            <person name="Strausberg R.L."/>
            <person name="Strempel S."/>
            <person name="Sturgill D."/>
            <person name="Sutton G."/>
            <person name="Sutton G.G."/>
            <person name="Tao W."/>
            <person name="Teichmann S."/>
            <person name="Tobari Y.N."/>
            <person name="Tomimura Y."/>
            <person name="Tsolas J.M."/>
            <person name="Valente V.L."/>
            <person name="Venter E."/>
            <person name="Venter J.C."/>
            <person name="Vicario S."/>
            <person name="Vieira F.G."/>
            <person name="Vilella A.J."/>
            <person name="Villasante A."/>
            <person name="Walenz B."/>
            <person name="Wang J."/>
            <person name="Wasserman M."/>
            <person name="Watts T."/>
            <person name="Wilson D."/>
            <person name="Wilson R.K."/>
            <person name="Wing R.A."/>
            <person name="Wolfner M.F."/>
            <person name="Wong A."/>
            <person name="Wong G.K."/>
            <person name="Wu C.I."/>
            <person name="Wu G."/>
            <person name="Yamamoto D."/>
            <person name="Yang H.P."/>
            <person name="Yang S.P."/>
            <person name="Yorke J.A."/>
            <person name="Yoshida K."/>
            <person name="Zdobnov E."/>
            <person name="Zhang P."/>
            <person name="Zhang Y."/>
            <person name="Zimin A.V."/>
            <person name="Baldwin J."/>
            <person name="Abdouelleil A."/>
            <person name="Abdulkadir J."/>
            <person name="Abebe A."/>
            <person name="Abera B."/>
            <person name="Abreu J."/>
            <person name="Acer S.C."/>
            <person name="Aftuck L."/>
            <person name="Alexander A."/>
            <person name="An P."/>
            <person name="Anderson E."/>
            <person name="Anderson S."/>
            <person name="Arachi H."/>
            <person name="Azer M."/>
            <person name="Bachantsang P."/>
            <person name="Barry A."/>
            <person name="Bayul T."/>
            <person name="Berlin A."/>
            <person name="Bessette D."/>
            <person name="Bloom T."/>
            <person name="Blye J."/>
            <person name="Boguslavskiy L."/>
            <person name="Bonnet C."/>
            <person name="Boukhgalter B."/>
            <person name="Bourzgui I."/>
            <person name="Brown A."/>
            <person name="Cahill P."/>
            <person name="Channer S."/>
            <person name="Cheshatsang Y."/>
            <person name="Chuda L."/>
            <person name="Citroen M."/>
            <person name="Collymore A."/>
            <person name="Cooke P."/>
            <person name="Costello M."/>
            <person name="D'Aco K."/>
            <person name="Daza R."/>
            <person name="De Haan G."/>
            <person name="DeGray S."/>
            <person name="DeMaso C."/>
            <person name="Dhargay N."/>
            <person name="Dooley K."/>
            <person name="Dooley E."/>
            <person name="Doricent M."/>
            <person name="Dorje P."/>
            <person name="Dorjee K."/>
            <person name="Dupes A."/>
            <person name="Elong R."/>
            <person name="Falk J."/>
            <person name="Farina A."/>
            <person name="Faro S."/>
            <person name="Ferguson D."/>
            <person name="Fisher S."/>
            <person name="Foley C.D."/>
            <person name="Franke A."/>
            <person name="Friedrich D."/>
            <person name="Gadbois L."/>
            <person name="Gearin G."/>
            <person name="Gearin C.R."/>
            <person name="Giannoukos G."/>
            <person name="Goode T."/>
            <person name="Graham J."/>
            <person name="Grandbois E."/>
            <person name="Grewal S."/>
            <person name="Gyaltsen K."/>
            <person name="Hafez N."/>
            <person name="Hagos B."/>
            <person name="Hall J."/>
            <person name="Henson C."/>
            <person name="Hollinger A."/>
            <person name="Honan T."/>
            <person name="Huard M.D."/>
            <person name="Hughes L."/>
            <person name="Hurhula B."/>
            <person name="Husby M.E."/>
            <person name="Kamat A."/>
            <person name="Kanga B."/>
            <person name="Kashin S."/>
            <person name="Khazanovich D."/>
            <person name="Kisner P."/>
            <person name="Lance K."/>
            <person name="Lara M."/>
            <person name="Lee W."/>
            <person name="Lennon N."/>
            <person name="Letendre F."/>
            <person name="LeVine R."/>
            <person name="Lipovsky A."/>
            <person name="Liu X."/>
            <person name="Liu J."/>
            <person name="Liu S."/>
            <person name="Lokyitsang T."/>
            <person name="Lokyitsang Y."/>
            <person name="Lubonja R."/>
            <person name="Lui A."/>
            <person name="MacDonald P."/>
            <person name="Magnisalis V."/>
            <person name="Maru K."/>
            <person name="Matthews C."/>
            <person name="McCusker W."/>
            <person name="McDonough S."/>
            <person name="Mehta T."/>
            <person name="Meldrim J."/>
            <person name="Meneus L."/>
            <person name="Mihai O."/>
            <person name="Mihalev A."/>
            <person name="Mihova T."/>
            <person name="Mittelman R."/>
            <person name="Mlenga V."/>
            <person name="Montmayeur A."/>
            <person name="Mulrain L."/>
            <person name="Navidi A."/>
            <person name="Naylor J."/>
            <person name="Negash T."/>
            <person name="Nguyen T."/>
            <person name="Nguyen N."/>
            <person name="Nicol R."/>
            <person name="Norbu C."/>
            <person name="Norbu N."/>
            <person name="Novod N."/>
            <person name="O'Neill B."/>
            <person name="Osman S."/>
            <person name="Markiewicz E."/>
            <person name="Oyono O.L."/>
            <person name="Patti C."/>
            <person name="Phunkhang P."/>
            <person name="Pierre F."/>
            <person name="Priest M."/>
            <person name="Raghuraman S."/>
            <person name="Rege F."/>
            <person name="Reyes R."/>
            <person name="Rise C."/>
            <person name="Rogov P."/>
            <person name="Ross K."/>
            <person name="Ryan E."/>
            <person name="Settipalli S."/>
            <person name="Shea T."/>
            <person name="Sherpa N."/>
            <person name="Shi L."/>
            <person name="Shih D."/>
            <person name="Sparrow T."/>
            <person name="Spaulding J."/>
            <person name="Stalker J."/>
            <person name="Stange-Thomann N."/>
            <person name="Stavropoulos S."/>
            <person name="Stone C."/>
            <person name="Strader C."/>
            <person name="Tesfaye S."/>
            <person name="Thomson T."/>
            <person name="Thoulutsang Y."/>
            <person name="Thoulutsang D."/>
            <person name="Topham K."/>
            <person name="Topping I."/>
            <person name="Tsamla T."/>
            <person name="Vassiliev H."/>
            <person name="Vo A."/>
            <person name="Wangchuk T."/>
            <person name="Wangdi T."/>
            <person name="Weiand M."/>
            <person name="Wilkinson J."/>
            <person name="Wilson A."/>
            <person name="Yadav S."/>
            <person name="Young G."/>
            <person name="Yu Q."/>
            <person name="Zembek L."/>
            <person name="Zhong D."/>
            <person name="Zimmer A."/>
            <person name="Zwirko Z."/>
            <person name="Jaffe D.B."/>
            <person name="Alvarez P."/>
            <person name="Brockman W."/>
            <person name="Butler J."/>
            <person name="Chin C."/>
            <person name="Gnerre S."/>
            <person name="Grabherr M."/>
            <person name="Kleber M."/>
            <person name="Mauceli E."/>
            <person name="MacCallum I."/>
        </authorList>
    </citation>
    <scope>NUCLEOTIDE SEQUENCE [LARGE SCALE GENOMIC DNA]</scope>
    <source>
        <strain evidence="14">Rob3c / Tucson 14021-0248.25</strain>
    </source>
</reference>
<evidence type="ECO:0000256" key="8">
    <source>
        <dbReference type="ARBA" id="ARBA00022833"/>
    </source>
</evidence>
<keyword evidence="5" id="KW-0677">Repeat</keyword>
<evidence type="ECO:0000256" key="6">
    <source>
        <dbReference type="ARBA" id="ARBA00022771"/>
    </source>
</evidence>
<evidence type="ECO:0000313" key="13">
    <source>
        <dbReference type="EMBL" id="EDW51034.1"/>
    </source>
</evidence>
<keyword evidence="14" id="KW-1185">Reference proteome</keyword>
<accession>B4IJ55</accession>
<evidence type="ECO:0000256" key="1">
    <source>
        <dbReference type="ARBA" id="ARBA00000900"/>
    </source>
</evidence>
<evidence type="ECO:0000256" key="7">
    <source>
        <dbReference type="ARBA" id="ARBA00022786"/>
    </source>
</evidence>
<protein>
    <recommendedName>
        <fullName evidence="2">RING-type E3 ubiquitin transferase</fullName>
        <ecNumber evidence="2">2.3.2.27</ecNumber>
    </recommendedName>
</protein>
<dbReference type="EMBL" id="CH480847">
    <property type="protein sequence ID" value="EDW51034.1"/>
    <property type="molecule type" value="Genomic_DNA"/>
</dbReference>
<gene>
    <name evidence="13" type="primary">Dsec\GM12044</name>
    <name evidence="13" type="ORF">Dsec_GM12044</name>
</gene>
<dbReference type="STRING" id="7238.B4IJ55"/>
<dbReference type="PANTHER" id="PTHR11224:SF10">
    <property type="entry name" value="IP09428P-RELATED"/>
    <property type="match status" value="1"/>
</dbReference>
<comment type="catalytic activity">
    <reaction evidence="1">
        <text>S-ubiquitinyl-[E2 ubiquitin-conjugating enzyme]-L-cysteine + [acceptor protein]-L-lysine = [E2 ubiquitin-conjugating enzyme]-L-cysteine + N(6)-ubiquitinyl-[acceptor protein]-L-lysine.</text>
        <dbReference type="EC" id="2.3.2.27"/>
    </reaction>
</comment>
<feature type="domain" description="RING-type" evidence="11">
    <location>
        <begin position="81"/>
        <end position="134"/>
    </location>
</feature>
<dbReference type="InterPro" id="IPR018957">
    <property type="entry name" value="Znf_C3HC4_RING-type"/>
</dbReference>
<keyword evidence="8 9" id="KW-0862">Zinc</keyword>
<evidence type="ECO:0000256" key="10">
    <source>
        <dbReference type="SAM" id="MobiDB-lite"/>
    </source>
</evidence>
<dbReference type="FunFam" id="3.30.40.10:FF:000117">
    <property type="entry name" value="Probable E3 ubiquitin-protein ligase makorin-1"/>
    <property type="match status" value="1"/>
</dbReference>
<dbReference type="InterPro" id="IPR017907">
    <property type="entry name" value="Znf_RING_CS"/>
</dbReference>
<feature type="region of interest" description="Disordered" evidence="10">
    <location>
        <begin position="1"/>
        <end position="35"/>
    </location>
</feature>
<feature type="domain" description="C3H1-type" evidence="12">
    <location>
        <begin position="163"/>
        <end position="192"/>
    </location>
</feature>
<dbReference type="SMART" id="SM00184">
    <property type="entry name" value="RING"/>
    <property type="match status" value="1"/>
</dbReference>
<dbReference type="PANTHER" id="PTHR11224">
    <property type="entry name" value="MAKORIN-RELATED"/>
    <property type="match status" value="1"/>
</dbReference>
<dbReference type="AlphaFoldDB" id="B4IJ55"/>
<dbReference type="OMA" id="CLPCIRT"/>
<dbReference type="OrthoDB" id="411372at2759"/>
<dbReference type="InterPro" id="IPR000571">
    <property type="entry name" value="Znf_CCCH"/>
</dbReference>
<keyword evidence="3" id="KW-0808">Transferase</keyword>
<dbReference type="PhylomeDB" id="B4IJ55"/>
<dbReference type="Proteomes" id="UP000001292">
    <property type="component" value="Unassembled WGS sequence"/>
</dbReference>
<dbReference type="HOGENOM" id="CLU_1311279_0_0_1"/>